<dbReference type="Gene3D" id="2.40.50.140">
    <property type="entry name" value="Nucleic acid-binding proteins"/>
    <property type="match status" value="1"/>
</dbReference>
<evidence type="ECO:0000256" key="4">
    <source>
        <dbReference type="ARBA" id="ARBA00022833"/>
    </source>
</evidence>
<evidence type="ECO:0000313" key="7">
    <source>
        <dbReference type="EMBL" id="CAH0387128.1"/>
    </source>
</evidence>
<comment type="similarity">
    <text evidence="1">Belongs to the replication factor A protein 1 family.</text>
</comment>
<evidence type="ECO:0000256" key="2">
    <source>
        <dbReference type="ARBA" id="ARBA00022723"/>
    </source>
</evidence>
<dbReference type="GO" id="GO:0003677">
    <property type="term" value="F:DNA binding"/>
    <property type="evidence" value="ECO:0007669"/>
    <property type="project" value="UniProtKB-KW"/>
</dbReference>
<evidence type="ECO:0000259" key="6">
    <source>
        <dbReference type="Pfam" id="PF01336"/>
    </source>
</evidence>
<evidence type="ECO:0000256" key="3">
    <source>
        <dbReference type="ARBA" id="ARBA00022771"/>
    </source>
</evidence>
<keyword evidence="4" id="KW-0862">Zinc</keyword>
<dbReference type="InterPro" id="IPR012340">
    <property type="entry name" value="NA-bd_OB-fold"/>
</dbReference>
<evidence type="ECO:0000256" key="1">
    <source>
        <dbReference type="ARBA" id="ARBA00005690"/>
    </source>
</evidence>
<keyword evidence="8" id="KW-1185">Reference proteome</keyword>
<dbReference type="EMBL" id="OU963864">
    <property type="protein sequence ID" value="CAH0387128.1"/>
    <property type="molecule type" value="Genomic_DNA"/>
</dbReference>
<evidence type="ECO:0000256" key="5">
    <source>
        <dbReference type="ARBA" id="ARBA00023125"/>
    </source>
</evidence>
<dbReference type="AlphaFoldDB" id="A0A9P0AA98"/>
<keyword evidence="3" id="KW-0863">Zinc-finger</keyword>
<accession>A0A9P0AA98</accession>
<dbReference type="FunFam" id="2.40.50.140:FF:000041">
    <property type="entry name" value="Replication protein A subunit"/>
    <property type="match status" value="1"/>
</dbReference>
<dbReference type="SUPFAM" id="SSF50249">
    <property type="entry name" value="Nucleic acid-binding proteins"/>
    <property type="match status" value="1"/>
</dbReference>
<proteinExistence type="inferred from homology"/>
<gene>
    <name evidence="7" type="ORF">BEMITA_LOCUS6181</name>
</gene>
<keyword evidence="2" id="KW-0479">Metal-binding</keyword>
<organism evidence="7 8">
    <name type="scientific">Bemisia tabaci</name>
    <name type="common">Sweetpotato whitefly</name>
    <name type="synonym">Aleurodes tabaci</name>
    <dbReference type="NCBI Taxonomy" id="7038"/>
    <lineage>
        <taxon>Eukaryota</taxon>
        <taxon>Metazoa</taxon>
        <taxon>Ecdysozoa</taxon>
        <taxon>Arthropoda</taxon>
        <taxon>Hexapoda</taxon>
        <taxon>Insecta</taxon>
        <taxon>Pterygota</taxon>
        <taxon>Neoptera</taxon>
        <taxon>Paraneoptera</taxon>
        <taxon>Hemiptera</taxon>
        <taxon>Sternorrhyncha</taxon>
        <taxon>Aleyrodoidea</taxon>
        <taxon>Aleyrodidae</taxon>
        <taxon>Aleyrodinae</taxon>
        <taxon>Bemisia</taxon>
    </lineage>
</organism>
<name>A0A9P0AA98_BEMTA</name>
<sequence length="207" mass="23040">MAGVGEEGKANEDSSYNSIKDDLVDELVNTNLAPILNSETFHVTVKEFMAKSQNVLKVISKENKVLVNENNVLHDSQSTSSDNNNDVVKIEDVQPSLGNAWKIHGKIINILNIKPWESNPAKNNTPVKTGKIFKFTLKDETGTILITAFNENAEDLKDIIALNKTISFENGKIKDAYCNQDHPFEITCTRNTSVKEIPSNLVRVELL</sequence>
<evidence type="ECO:0000313" key="8">
    <source>
        <dbReference type="Proteomes" id="UP001152759"/>
    </source>
</evidence>
<feature type="domain" description="OB" evidence="6">
    <location>
        <begin position="127"/>
        <end position="188"/>
    </location>
</feature>
<dbReference type="Proteomes" id="UP001152759">
    <property type="component" value="Chromosome 3"/>
</dbReference>
<keyword evidence="5" id="KW-0238">DNA-binding</keyword>
<dbReference type="GO" id="GO:0008270">
    <property type="term" value="F:zinc ion binding"/>
    <property type="evidence" value="ECO:0007669"/>
    <property type="project" value="UniProtKB-KW"/>
</dbReference>
<protein>
    <recommendedName>
        <fullName evidence="6">OB domain-containing protein</fullName>
    </recommendedName>
</protein>
<reference evidence="7" key="1">
    <citation type="submission" date="2021-12" db="EMBL/GenBank/DDBJ databases">
        <authorList>
            <person name="King R."/>
        </authorList>
    </citation>
    <scope>NUCLEOTIDE SEQUENCE</scope>
</reference>
<dbReference type="Pfam" id="PF01336">
    <property type="entry name" value="tRNA_anti-codon"/>
    <property type="match status" value="1"/>
</dbReference>
<dbReference type="InterPro" id="IPR004365">
    <property type="entry name" value="NA-bd_OB_tRNA"/>
</dbReference>